<name>A0A9P4WKG1_9PLEO</name>
<reference evidence="1" key="1">
    <citation type="submission" date="2019-04" db="EMBL/GenBank/DDBJ databases">
        <title>Sequencing of skin fungus with MAO and IRED activity.</title>
        <authorList>
            <person name="Marsaioli A.J."/>
            <person name="Bonatto J.M.C."/>
            <person name="Reis Junior O."/>
        </authorList>
    </citation>
    <scope>NUCLEOTIDE SEQUENCE</scope>
    <source>
        <strain evidence="1">28M1</strain>
    </source>
</reference>
<dbReference type="AlphaFoldDB" id="A0A9P4WKG1"/>
<evidence type="ECO:0008006" key="3">
    <source>
        <dbReference type="Google" id="ProtNLM"/>
    </source>
</evidence>
<proteinExistence type="predicted"/>
<accession>A0A9P4WKG1</accession>
<dbReference type="EMBL" id="SWKV01000063">
    <property type="protein sequence ID" value="KAF3034882.1"/>
    <property type="molecule type" value="Genomic_DNA"/>
</dbReference>
<dbReference type="SUPFAM" id="SSF81383">
    <property type="entry name" value="F-box domain"/>
    <property type="match status" value="1"/>
</dbReference>
<evidence type="ECO:0000313" key="2">
    <source>
        <dbReference type="Proteomes" id="UP000758155"/>
    </source>
</evidence>
<dbReference type="Proteomes" id="UP000758155">
    <property type="component" value="Unassembled WGS sequence"/>
</dbReference>
<evidence type="ECO:0000313" key="1">
    <source>
        <dbReference type="EMBL" id="KAF3034882.1"/>
    </source>
</evidence>
<gene>
    <name evidence="1" type="ORF">E8E12_003328</name>
</gene>
<sequence>MTDDRDYSTSLPPEVHRLLLAFSPEYDIKSARLINKQWSGIAATVLWSHLAIDLDRPETPRRSLDALLDSYPNGFLDNIREITITNKAQSTSKLNLAALRADSNFLKLLFNSARQLDKIREPVLQTR</sequence>
<comment type="caution">
    <text evidence="1">The sequence shown here is derived from an EMBL/GenBank/DDBJ whole genome shotgun (WGS) entry which is preliminary data.</text>
</comment>
<dbReference type="OrthoDB" id="3682270at2759"/>
<organism evidence="1 2">
    <name type="scientific">Didymella heteroderae</name>
    <dbReference type="NCBI Taxonomy" id="1769908"/>
    <lineage>
        <taxon>Eukaryota</taxon>
        <taxon>Fungi</taxon>
        <taxon>Dikarya</taxon>
        <taxon>Ascomycota</taxon>
        <taxon>Pezizomycotina</taxon>
        <taxon>Dothideomycetes</taxon>
        <taxon>Pleosporomycetidae</taxon>
        <taxon>Pleosporales</taxon>
        <taxon>Pleosporineae</taxon>
        <taxon>Didymellaceae</taxon>
        <taxon>Didymella</taxon>
    </lineage>
</organism>
<keyword evidence="2" id="KW-1185">Reference proteome</keyword>
<protein>
    <recommendedName>
        <fullName evidence="3">F-box domain-containing protein</fullName>
    </recommendedName>
</protein>
<dbReference type="InterPro" id="IPR036047">
    <property type="entry name" value="F-box-like_dom_sf"/>
</dbReference>